<evidence type="ECO:0000313" key="2">
    <source>
        <dbReference type="Proteomes" id="UP001054945"/>
    </source>
</evidence>
<sequence length="154" mass="16876">MACEERAMPSETFPSSAFNKGPSEEFSVLSFKCVSGGAFLTHLYNDDRDPALLSSLRVCGDISEEISRAGVPVSPGETTVGRADRLNYRIQTERPPVALINRSSTDLILVESPSLPPPTHTISSHSLLLRLRVGRDRWSAGQVEPFVQFYPVDA</sequence>
<protein>
    <submittedName>
        <fullName evidence="1">Uncharacterized protein</fullName>
    </submittedName>
</protein>
<gene>
    <name evidence="1" type="ORF">CEXT_297461</name>
</gene>
<reference evidence="1 2" key="1">
    <citation type="submission" date="2021-06" db="EMBL/GenBank/DDBJ databases">
        <title>Caerostris extrusa draft genome.</title>
        <authorList>
            <person name="Kono N."/>
            <person name="Arakawa K."/>
        </authorList>
    </citation>
    <scope>NUCLEOTIDE SEQUENCE [LARGE SCALE GENOMIC DNA]</scope>
</reference>
<dbReference type="EMBL" id="BPLR01019701">
    <property type="protein sequence ID" value="GIX70903.1"/>
    <property type="molecule type" value="Genomic_DNA"/>
</dbReference>
<comment type="caution">
    <text evidence="1">The sequence shown here is derived from an EMBL/GenBank/DDBJ whole genome shotgun (WGS) entry which is preliminary data.</text>
</comment>
<dbReference type="Proteomes" id="UP001054945">
    <property type="component" value="Unassembled WGS sequence"/>
</dbReference>
<proteinExistence type="predicted"/>
<keyword evidence="2" id="KW-1185">Reference proteome</keyword>
<dbReference type="AlphaFoldDB" id="A0AAV4MEQ6"/>
<evidence type="ECO:0000313" key="1">
    <source>
        <dbReference type="EMBL" id="GIX70903.1"/>
    </source>
</evidence>
<organism evidence="1 2">
    <name type="scientific">Caerostris extrusa</name>
    <name type="common">Bark spider</name>
    <name type="synonym">Caerostris bankana</name>
    <dbReference type="NCBI Taxonomy" id="172846"/>
    <lineage>
        <taxon>Eukaryota</taxon>
        <taxon>Metazoa</taxon>
        <taxon>Ecdysozoa</taxon>
        <taxon>Arthropoda</taxon>
        <taxon>Chelicerata</taxon>
        <taxon>Arachnida</taxon>
        <taxon>Araneae</taxon>
        <taxon>Araneomorphae</taxon>
        <taxon>Entelegynae</taxon>
        <taxon>Araneoidea</taxon>
        <taxon>Araneidae</taxon>
        <taxon>Caerostris</taxon>
    </lineage>
</organism>
<accession>A0AAV4MEQ6</accession>
<name>A0AAV4MEQ6_CAEEX</name>